<feature type="transmembrane region" description="Helical" evidence="1">
    <location>
        <begin position="111"/>
        <end position="131"/>
    </location>
</feature>
<reference evidence="2" key="1">
    <citation type="journal article" date="2010" name="PLoS Genet.">
        <title>The genome of a pathogenic rhodococcus: cooptive virulence underpinned by key gene acquisitions.</title>
        <authorList>
            <person name="Letek M."/>
            <person name="Gonzalez P."/>
            <person name="Macarthur I."/>
            <person name="Rodriguez H."/>
            <person name="Freeman T.C."/>
            <person name="Valero-Rello A."/>
            <person name="Blanco M."/>
            <person name="Buckley T."/>
            <person name="Cherevach I."/>
            <person name="Fahey R."/>
            <person name="Hapeshi A."/>
            <person name="Holdstock J."/>
            <person name="Leadon D."/>
            <person name="Navas J."/>
            <person name="Ocampo A."/>
            <person name="Quail M.A."/>
            <person name="Sanders M."/>
            <person name="Scortti M.M."/>
            <person name="Prescott J.F."/>
            <person name="Fogarty U."/>
            <person name="Meijer W.G."/>
            <person name="Parkhill J."/>
            <person name="Bentley S.D."/>
            <person name="Vazquez-Boland J.A."/>
        </authorList>
    </citation>
    <scope>NUCLEOTIDE SEQUENCE [LARGE SCALE GENOMIC DNA]</scope>
    <source>
        <strain evidence="2 3">103S</strain>
    </source>
</reference>
<feature type="transmembrane region" description="Helical" evidence="1">
    <location>
        <begin position="81"/>
        <end position="99"/>
    </location>
</feature>
<gene>
    <name evidence="2" type="ordered locus">REQ_26420</name>
</gene>
<keyword evidence="1" id="KW-0812">Transmembrane</keyword>
<proteinExistence type="predicted"/>
<keyword evidence="1" id="KW-0472">Membrane</keyword>
<dbReference type="Proteomes" id="UP001154400">
    <property type="component" value="Chromosome"/>
</dbReference>
<organism evidence="2">
    <name type="scientific">Rhodococcus hoagii (strain 103S)</name>
    <name type="common">Rhodococcus equi</name>
    <dbReference type="NCBI Taxonomy" id="685727"/>
    <lineage>
        <taxon>Bacteria</taxon>
        <taxon>Bacillati</taxon>
        <taxon>Actinomycetota</taxon>
        <taxon>Actinomycetes</taxon>
        <taxon>Mycobacteriales</taxon>
        <taxon>Nocardiaceae</taxon>
        <taxon>Prescottella</taxon>
    </lineage>
</organism>
<feature type="transmembrane region" description="Helical" evidence="1">
    <location>
        <begin position="21"/>
        <end position="41"/>
    </location>
</feature>
<evidence type="ECO:0000313" key="3">
    <source>
        <dbReference type="Proteomes" id="UP000006892"/>
    </source>
</evidence>
<dbReference type="KEGG" id="req:REQ_26420"/>
<dbReference type="EMBL" id="FN563149">
    <property type="protein sequence ID" value="CBH48668.1"/>
    <property type="molecule type" value="Genomic_DNA"/>
</dbReference>
<feature type="transmembrane region" description="Helical" evidence="1">
    <location>
        <begin position="53"/>
        <end position="74"/>
    </location>
</feature>
<dbReference type="AlphaFoldDB" id="A0A3S5Y849"/>
<name>A0A3S5Y849_RHOH1</name>
<evidence type="ECO:0000313" key="2">
    <source>
        <dbReference type="EMBL" id="CBH48668.1"/>
    </source>
</evidence>
<dbReference type="RefSeq" id="WP_013416257.1">
    <property type="nucleotide sequence ID" value="NC_014659.1"/>
</dbReference>
<protein>
    <submittedName>
        <fullName evidence="2">Integral membrane protein</fullName>
    </submittedName>
</protein>
<accession>A0A3S5Y849</accession>
<sequence length="139" mass="14507">MPTIDVHVHSDGIRLPRRRQVALSALAGAAASAVILASAQLAVGWQNSADSALLLNLGYAAQFAAIVQVLSVPLARAGDRVTGLSLGLFVAAMFPPMLYGHAARLAVVSDLYLVNVLVVLALAVATVRATADLWRRARA</sequence>
<evidence type="ECO:0000256" key="1">
    <source>
        <dbReference type="SAM" id="Phobius"/>
    </source>
</evidence>
<keyword evidence="1" id="KW-1133">Transmembrane helix</keyword>